<proteinExistence type="predicted"/>
<keyword evidence="2" id="KW-1185">Reference proteome</keyword>
<protein>
    <submittedName>
        <fullName evidence="1">Uncharacterized protein</fullName>
    </submittedName>
</protein>
<evidence type="ECO:0000313" key="2">
    <source>
        <dbReference type="Proteomes" id="UP000266673"/>
    </source>
</evidence>
<evidence type="ECO:0000313" key="1">
    <source>
        <dbReference type="EMBL" id="RIB26926.1"/>
    </source>
</evidence>
<comment type="caution">
    <text evidence="1">The sequence shown here is derived from an EMBL/GenBank/DDBJ whole genome shotgun (WGS) entry which is preliminary data.</text>
</comment>
<name>A0A397W6G6_9GLOM</name>
<reference evidence="1 2" key="1">
    <citation type="submission" date="2018-06" db="EMBL/GenBank/DDBJ databases">
        <title>Comparative genomics reveals the genomic features of Rhizophagus irregularis, R. cerebriforme, R. diaphanum and Gigaspora rosea, and their symbiotic lifestyle signature.</title>
        <authorList>
            <person name="Morin E."/>
            <person name="San Clemente H."/>
            <person name="Chen E.C.H."/>
            <person name="De La Providencia I."/>
            <person name="Hainaut M."/>
            <person name="Kuo A."/>
            <person name="Kohler A."/>
            <person name="Murat C."/>
            <person name="Tang N."/>
            <person name="Roy S."/>
            <person name="Loubradou J."/>
            <person name="Henrissat B."/>
            <person name="Grigoriev I.V."/>
            <person name="Corradi N."/>
            <person name="Roux C."/>
            <person name="Martin F.M."/>
        </authorList>
    </citation>
    <scope>NUCLEOTIDE SEQUENCE [LARGE SCALE GENOMIC DNA]</scope>
    <source>
        <strain evidence="1 2">DAOM 194757</strain>
    </source>
</reference>
<sequence>MSRLNSSQSRSMVILYCFILGNRLEDVFPVIIGEQTRVNGKDVPIDKLTVGLLKNHLIEKKGEQLVGSLNIWKVEGVTKGSEKWNILEQQSHTEIDIEKQLEGEKLSSAIDTIKEIFPSDTPIGIDLIIQLTRKRQGDDDEEDTDRFKKEKLALVPQQGVFSFNGD</sequence>
<organism evidence="1 2">
    <name type="scientific">Gigaspora rosea</name>
    <dbReference type="NCBI Taxonomy" id="44941"/>
    <lineage>
        <taxon>Eukaryota</taxon>
        <taxon>Fungi</taxon>
        <taxon>Fungi incertae sedis</taxon>
        <taxon>Mucoromycota</taxon>
        <taxon>Glomeromycotina</taxon>
        <taxon>Glomeromycetes</taxon>
        <taxon>Diversisporales</taxon>
        <taxon>Gigasporaceae</taxon>
        <taxon>Gigaspora</taxon>
    </lineage>
</organism>
<dbReference type="Proteomes" id="UP000266673">
    <property type="component" value="Unassembled WGS sequence"/>
</dbReference>
<dbReference type="EMBL" id="QKWP01000117">
    <property type="protein sequence ID" value="RIB26926.1"/>
    <property type="molecule type" value="Genomic_DNA"/>
</dbReference>
<dbReference type="AlphaFoldDB" id="A0A397W6G6"/>
<gene>
    <name evidence="1" type="ORF">C2G38_2240467</name>
</gene>
<accession>A0A397W6G6</accession>
<dbReference type="OrthoDB" id="2315391at2759"/>